<gene>
    <name evidence="1" type="primary">Acey_s0156.g3156</name>
    <name evidence="1" type="ORF">Y032_0156g3156</name>
</gene>
<organism evidence="1 2">
    <name type="scientific">Ancylostoma ceylanicum</name>
    <dbReference type="NCBI Taxonomy" id="53326"/>
    <lineage>
        <taxon>Eukaryota</taxon>
        <taxon>Metazoa</taxon>
        <taxon>Ecdysozoa</taxon>
        <taxon>Nematoda</taxon>
        <taxon>Chromadorea</taxon>
        <taxon>Rhabditida</taxon>
        <taxon>Rhabditina</taxon>
        <taxon>Rhabditomorpha</taxon>
        <taxon>Strongyloidea</taxon>
        <taxon>Ancylostomatidae</taxon>
        <taxon>Ancylostomatinae</taxon>
        <taxon>Ancylostoma</taxon>
    </lineage>
</organism>
<name>A0A016SZI5_9BILA</name>
<accession>A0A016SZI5</accession>
<keyword evidence="2" id="KW-1185">Reference proteome</keyword>
<protein>
    <submittedName>
        <fullName evidence="1">Uncharacterized protein</fullName>
    </submittedName>
</protein>
<reference evidence="2" key="1">
    <citation type="journal article" date="2015" name="Nat. Genet.">
        <title>The genome and transcriptome of the zoonotic hookworm Ancylostoma ceylanicum identify infection-specific gene families.</title>
        <authorList>
            <person name="Schwarz E.M."/>
            <person name="Hu Y."/>
            <person name="Antoshechkin I."/>
            <person name="Miller M.M."/>
            <person name="Sternberg P.W."/>
            <person name="Aroian R.V."/>
        </authorList>
    </citation>
    <scope>NUCLEOTIDE SEQUENCE</scope>
    <source>
        <strain evidence="2">HY135</strain>
    </source>
</reference>
<sequence>MKKGCDHAVLIGAFDPPVTPTLLNSYDAARECTTYCQTIGVRVQTGVHDGQPQCANQNRLGTPLFSLRVIHTLLGPLRRLPFSTLWWS</sequence>
<dbReference type="Proteomes" id="UP000024635">
    <property type="component" value="Unassembled WGS sequence"/>
</dbReference>
<dbReference type="EMBL" id="JARK01001492">
    <property type="protein sequence ID" value="EYB95801.1"/>
    <property type="molecule type" value="Genomic_DNA"/>
</dbReference>
<proteinExistence type="predicted"/>
<evidence type="ECO:0000313" key="2">
    <source>
        <dbReference type="Proteomes" id="UP000024635"/>
    </source>
</evidence>
<comment type="caution">
    <text evidence="1">The sequence shown here is derived from an EMBL/GenBank/DDBJ whole genome shotgun (WGS) entry which is preliminary data.</text>
</comment>
<evidence type="ECO:0000313" key="1">
    <source>
        <dbReference type="EMBL" id="EYB95801.1"/>
    </source>
</evidence>
<dbReference type="AlphaFoldDB" id="A0A016SZI5"/>